<feature type="domain" description="N-acetyltransferase" evidence="3">
    <location>
        <begin position="4"/>
        <end position="154"/>
    </location>
</feature>
<dbReference type="GO" id="GO:0016747">
    <property type="term" value="F:acyltransferase activity, transferring groups other than amino-acyl groups"/>
    <property type="evidence" value="ECO:0007669"/>
    <property type="project" value="InterPro"/>
</dbReference>
<organism evidence="4 5">
    <name type="scientific">Paracoccus tegillarcae</name>
    <dbReference type="NCBI Taxonomy" id="1529068"/>
    <lineage>
        <taxon>Bacteria</taxon>
        <taxon>Pseudomonadati</taxon>
        <taxon>Pseudomonadota</taxon>
        <taxon>Alphaproteobacteria</taxon>
        <taxon>Rhodobacterales</taxon>
        <taxon>Paracoccaceae</taxon>
        <taxon>Paracoccus</taxon>
    </lineage>
</organism>
<evidence type="ECO:0000313" key="4">
    <source>
        <dbReference type="EMBL" id="AUH32304.1"/>
    </source>
</evidence>
<evidence type="ECO:0000256" key="1">
    <source>
        <dbReference type="ARBA" id="ARBA00022679"/>
    </source>
</evidence>
<sequence>MDALTITRESPLTDDLTLLFQRHAAEMQSQTPAESIHMMPRADLDRPEIAFYVLREEGRPVAMGAIKTIAKGHGEIKSMHVLRENRGRGLSRMLLDHLLGHAGTTGLSRLSLETGAQEAFGAARGLYSRAGFAECPPFGSYRPDPHSIFMTRDL</sequence>
<dbReference type="InterPro" id="IPR016181">
    <property type="entry name" value="Acyl_CoA_acyltransferase"/>
</dbReference>
<proteinExistence type="predicted"/>
<gene>
    <name evidence="4" type="ORF">CUV01_01850</name>
</gene>
<dbReference type="Proteomes" id="UP000233742">
    <property type="component" value="Chromosome"/>
</dbReference>
<dbReference type="PANTHER" id="PTHR43877:SF5">
    <property type="entry name" value="BLL8307 PROTEIN"/>
    <property type="match status" value="1"/>
</dbReference>
<dbReference type="OrthoDB" id="9803233at2"/>
<dbReference type="CDD" id="cd04301">
    <property type="entry name" value="NAT_SF"/>
    <property type="match status" value="1"/>
</dbReference>
<dbReference type="EMBL" id="CP025408">
    <property type="protein sequence ID" value="AUH32304.1"/>
    <property type="molecule type" value="Genomic_DNA"/>
</dbReference>
<accession>A0A2K9ESW8</accession>
<dbReference type="SUPFAM" id="SSF55729">
    <property type="entry name" value="Acyl-CoA N-acyltransferases (Nat)"/>
    <property type="match status" value="1"/>
</dbReference>
<reference evidence="4 5" key="1">
    <citation type="submission" date="2017-12" db="EMBL/GenBank/DDBJ databases">
        <authorList>
            <person name="Hurst M.R.H."/>
        </authorList>
    </citation>
    <scope>NUCLEOTIDE SEQUENCE [LARGE SCALE GENOMIC DNA]</scope>
    <source>
        <strain evidence="4 5">BM15</strain>
    </source>
</reference>
<dbReference type="PANTHER" id="PTHR43877">
    <property type="entry name" value="AMINOALKYLPHOSPHONATE N-ACETYLTRANSFERASE-RELATED-RELATED"/>
    <property type="match status" value="1"/>
</dbReference>
<dbReference type="PROSITE" id="PS51186">
    <property type="entry name" value="GNAT"/>
    <property type="match status" value="1"/>
</dbReference>
<protein>
    <submittedName>
        <fullName evidence="4">GNAT family N-acetyltransferase</fullName>
    </submittedName>
</protein>
<keyword evidence="1 4" id="KW-0808">Transferase</keyword>
<dbReference type="KEGG" id="paro:CUV01_01850"/>
<dbReference type="Gene3D" id="3.40.630.30">
    <property type="match status" value="1"/>
</dbReference>
<name>A0A2K9ESW8_9RHOB</name>
<dbReference type="InterPro" id="IPR050832">
    <property type="entry name" value="Bact_Acetyltransf"/>
</dbReference>
<keyword evidence="2" id="KW-0012">Acyltransferase</keyword>
<dbReference type="Pfam" id="PF00583">
    <property type="entry name" value="Acetyltransf_1"/>
    <property type="match status" value="1"/>
</dbReference>
<evidence type="ECO:0000313" key="5">
    <source>
        <dbReference type="Proteomes" id="UP000233742"/>
    </source>
</evidence>
<keyword evidence="5" id="KW-1185">Reference proteome</keyword>
<evidence type="ECO:0000256" key="2">
    <source>
        <dbReference type="ARBA" id="ARBA00023315"/>
    </source>
</evidence>
<dbReference type="InterPro" id="IPR000182">
    <property type="entry name" value="GNAT_dom"/>
</dbReference>
<dbReference type="AlphaFoldDB" id="A0A2K9ESW8"/>
<evidence type="ECO:0000259" key="3">
    <source>
        <dbReference type="PROSITE" id="PS51186"/>
    </source>
</evidence>